<dbReference type="GO" id="GO:0003677">
    <property type="term" value="F:DNA binding"/>
    <property type="evidence" value="ECO:0007669"/>
    <property type="project" value="TreeGrafter"/>
</dbReference>
<comment type="function">
    <text evidence="1">Required for exosome-dependent processing of pre-rRNA and small nucleolar RNA (snRNA) precursors. Involved in processing of 35S pre-rRNA at the A0, A1 and A2 sites.</text>
</comment>
<feature type="region of interest" description="Disordered" evidence="2">
    <location>
        <begin position="1"/>
        <end position="21"/>
    </location>
</feature>
<dbReference type="Proteomes" id="UP000247702">
    <property type="component" value="Unassembled WGS sequence"/>
</dbReference>
<dbReference type="GO" id="GO:0005730">
    <property type="term" value="C:nucleolus"/>
    <property type="evidence" value="ECO:0007669"/>
    <property type="project" value="TreeGrafter"/>
</dbReference>
<name>A0A2Z6SCF7_9GLOM</name>
<evidence type="ECO:0000313" key="4">
    <source>
        <dbReference type="Proteomes" id="UP000247702"/>
    </source>
</evidence>
<dbReference type="STRING" id="94130.A0A2Z6SCF7"/>
<dbReference type="InterPro" id="IPR011082">
    <property type="entry name" value="Exosome-assoc_fac/DNA_repair"/>
</dbReference>
<sequence length="244" mass="27913">MSRAKDGKQADVSGKDSAPADTELEVQADSLFTKIRNTLSELEGGFNDVDSLLEPLLSLPLSELASSLGPIDRARLYLLYGYTLNSLISLFLELKGQDSKIKILEEQYRRIQDCSEKITNTVNPPQPSLSLNRDAASRFVKHALSNVKDRDRDRDTRENGRATSSGTHIKFNDDENFGGSSNNRTNNRFMRDDKDRDYRSRSSRNDREYKPYDRRDRGRDRDRPGRRTSYAKTLFVLFVGEVFM</sequence>
<dbReference type="GO" id="GO:0003723">
    <property type="term" value="F:RNA binding"/>
    <property type="evidence" value="ECO:0007669"/>
    <property type="project" value="UniProtKB-UniRule"/>
</dbReference>
<feature type="compositionally biased region" description="Polar residues" evidence="2">
    <location>
        <begin position="178"/>
        <end position="188"/>
    </location>
</feature>
<dbReference type="EMBL" id="BEXD01003839">
    <property type="protein sequence ID" value="GBC02627.1"/>
    <property type="molecule type" value="Genomic_DNA"/>
</dbReference>
<organism evidence="3 4">
    <name type="scientific">Rhizophagus clarus</name>
    <dbReference type="NCBI Taxonomy" id="94130"/>
    <lineage>
        <taxon>Eukaryota</taxon>
        <taxon>Fungi</taxon>
        <taxon>Fungi incertae sedis</taxon>
        <taxon>Mucoromycota</taxon>
        <taxon>Glomeromycotina</taxon>
        <taxon>Glomeromycetes</taxon>
        <taxon>Glomerales</taxon>
        <taxon>Glomeraceae</taxon>
        <taxon>Rhizophagus</taxon>
    </lineage>
</organism>
<evidence type="ECO:0000256" key="1">
    <source>
        <dbReference type="RuleBase" id="RU368003"/>
    </source>
</evidence>
<gene>
    <name evidence="3" type="ORF">RclHR1_04710015</name>
</gene>
<keyword evidence="1" id="KW-0694">RNA-binding</keyword>
<comment type="caution">
    <text evidence="3">The sequence shown here is derived from an EMBL/GenBank/DDBJ whole genome shotgun (WGS) entry which is preliminary data.</text>
</comment>
<evidence type="ECO:0000313" key="3">
    <source>
        <dbReference type="EMBL" id="GBC02627.1"/>
    </source>
</evidence>
<feature type="region of interest" description="Disordered" evidence="2">
    <location>
        <begin position="146"/>
        <end position="226"/>
    </location>
</feature>
<protein>
    <recommendedName>
        <fullName evidence="1">Exosome complex protein</fullName>
    </recommendedName>
</protein>
<proteinExistence type="inferred from homology"/>
<keyword evidence="1" id="KW-0539">Nucleus</keyword>
<keyword evidence="4" id="KW-1185">Reference proteome</keyword>
<feature type="compositionally biased region" description="Basic and acidic residues" evidence="2">
    <location>
        <begin position="147"/>
        <end position="160"/>
    </location>
</feature>
<dbReference type="PANTHER" id="PTHR15341">
    <property type="entry name" value="SUN-COR STEROID HORMONE RECEPTOR CO-REPRESSOR"/>
    <property type="match status" value="1"/>
</dbReference>
<dbReference type="GO" id="GO:0000178">
    <property type="term" value="C:exosome (RNase complex)"/>
    <property type="evidence" value="ECO:0007669"/>
    <property type="project" value="TreeGrafter"/>
</dbReference>
<evidence type="ECO:0000256" key="2">
    <source>
        <dbReference type="SAM" id="MobiDB-lite"/>
    </source>
</evidence>
<dbReference type="GO" id="GO:0000460">
    <property type="term" value="P:maturation of 5.8S rRNA"/>
    <property type="evidence" value="ECO:0007669"/>
    <property type="project" value="TreeGrafter"/>
</dbReference>
<comment type="subcellular location">
    <subcellularLocation>
        <location evidence="1">Nucleus</location>
    </subcellularLocation>
</comment>
<reference evidence="3 4" key="1">
    <citation type="submission" date="2017-11" db="EMBL/GenBank/DDBJ databases">
        <title>The genome of Rhizophagus clarus HR1 reveals common genetic basis of auxotrophy among arbuscular mycorrhizal fungi.</title>
        <authorList>
            <person name="Kobayashi Y."/>
        </authorList>
    </citation>
    <scope>NUCLEOTIDE SEQUENCE [LARGE SCALE GENOMIC DNA]</scope>
    <source>
        <strain evidence="3 4">HR1</strain>
    </source>
</reference>
<dbReference type="PANTHER" id="PTHR15341:SF3">
    <property type="entry name" value="NUCLEAR NUCLEIC ACID-BINDING PROTEIN C1D"/>
    <property type="match status" value="1"/>
</dbReference>
<keyword evidence="1" id="KW-0698">rRNA processing</keyword>
<feature type="compositionally biased region" description="Basic and acidic residues" evidence="2">
    <location>
        <begin position="189"/>
        <end position="225"/>
    </location>
</feature>
<dbReference type="GO" id="GO:0010468">
    <property type="term" value="P:regulation of gene expression"/>
    <property type="evidence" value="ECO:0007669"/>
    <property type="project" value="TreeGrafter"/>
</dbReference>
<accession>A0A2Z6SCF7</accession>
<comment type="similarity">
    <text evidence="1">Belongs to the C1D family.</text>
</comment>
<dbReference type="AlphaFoldDB" id="A0A2Z6SCF7"/>